<dbReference type="Proteomes" id="UP000504634">
    <property type="component" value="Unplaced"/>
</dbReference>
<sequence>MEEIVTECPVAPHPNDKEHNSIKNKKHVEAKSLVMWRRPIQTLKYSILETYELILAFVVKLLDHRLLAVLLILVLLHILPGPQKLYIRMVELQLGFIAYWLILGVLSAIGFGTGLHTFLLYLGPHIAGVTLAAYECQTLNFPAPPYPENKICPDEPYKRLTPTIWGILYKVRFEALVWGLGTSLGEIPPYYMTRAARLCQRDESEELKTENCAIFEKTKLLMECVVQRLGFFGILACASVPNPFFDLAGVACGHFQVPFWKFFGAIIIGKAIFKNYIQQIFVIVTFNEQLVGHLLDLLEKVPLLGIYFQMALKNMLISTKQQMHRKSKGNTAPKTCVVARAFEFCAYIMLSYFAISIVHFLAQRYFNRLQAFEHRKRNSDEIDVSPPQEIQNSSNMGISV</sequence>
<feature type="transmembrane region" description="Helical" evidence="2">
    <location>
        <begin position="346"/>
        <end position="366"/>
    </location>
</feature>
<evidence type="ECO:0000256" key="2">
    <source>
        <dbReference type="SAM" id="Phobius"/>
    </source>
</evidence>
<keyword evidence="2" id="KW-1133">Transmembrane helix</keyword>
<dbReference type="GeneID" id="115622249"/>
<protein>
    <submittedName>
        <fullName evidence="4">Vacuole membrane protein 1</fullName>
    </submittedName>
</protein>
<accession>A0A6J2TAM2</accession>
<dbReference type="OrthoDB" id="2016540at2759"/>
<reference evidence="4" key="1">
    <citation type="submission" date="2025-08" db="UniProtKB">
        <authorList>
            <consortium name="RefSeq"/>
        </authorList>
    </citation>
    <scope>IDENTIFICATION</scope>
    <source>
        <strain evidence="4">11010-0011.00</strain>
        <tissue evidence="4">Whole body</tissue>
    </source>
</reference>
<evidence type="ECO:0000313" key="3">
    <source>
        <dbReference type="Proteomes" id="UP000504634"/>
    </source>
</evidence>
<gene>
    <name evidence="4" type="primary">LOC115622249</name>
</gene>
<evidence type="ECO:0000313" key="4">
    <source>
        <dbReference type="RefSeq" id="XP_030372007.1"/>
    </source>
</evidence>
<organism evidence="3 4">
    <name type="scientific">Drosophila lebanonensis</name>
    <name type="common">Fruit fly</name>
    <name type="synonym">Scaptodrosophila lebanonensis</name>
    <dbReference type="NCBI Taxonomy" id="7225"/>
    <lineage>
        <taxon>Eukaryota</taxon>
        <taxon>Metazoa</taxon>
        <taxon>Ecdysozoa</taxon>
        <taxon>Arthropoda</taxon>
        <taxon>Hexapoda</taxon>
        <taxon>Insecta</taxon>
        <taxon>Pterygota</taxon>
        <taxon>Neoptera</taxon>
        <taxon>Endopterygota</taxon>
        <taxon>Diptera</taxon>
        <taxon>Brachycera</taxon>
        <taxon>Muscomorpha</taxon>
        <taxon>Ephydroidea</taxon>
        <taxon>Drosophilidae</taxon>
        <taxon>Scaptodrosophila</taxon>
    </lineage>
</organism>
<keyword evidence="2" id="KW-0472">Membrane</keyword>
<feature type="transmembrane region" description="Helical" evidence="2">
    <location>
        <begin position="97"/>
        <end position="122"/>
    </location>
</feature>
<feature type="region of interest" description="Disordered" evidence="1">
    <location>
        <begin position="380"/>
        <end position="400"/>
    </location>
</feature>
<proteinExistence type="predicted"/>
<keyword evidence="3" id="KW-1185">Reference proteome</keyword>
<feature type="compositionally biased region" description="Polar residues" evidence="1">
    <location>
        <begin position="388"/>
        <end position="400"/>
    </location>
</feature>
<dbReference type="AlphaFoldDB" id="A0A6J2TAM2"/>
<evidence type="ECO:0000256" key="1">
    <source>
        <dbReference type="SAM" id="MobiDB-lite"/>
    </source>
</evidence>
<keyword evidence="2" id="KW-0812">Transmembrane</keyword>
<dbReference type="RefSeq" id="XP_030372007.1">
    <property type="nucleotide sequence ID" value="XM_030516147.1"/>
</dbReference>
<name>A0A6J2TAM2_DROLE</name>